<comment type="caution">
    <text evidence="6">The sequence shown here is derived from an EMBL/GenBank/DDBJ whole genome shotgun (WGS) entry which is preliminary data.</text>
</comment>
<dbReference type="InterPro" id="IPR008271">
    <property type="entry name" value="Ser/Thr_kinase_AS"/>
</dbReference>
<dbReference type="InterPro" id="IPR017441">
    <property type="entry name" value="Protein_kinase_ATP_BS"/>
</dbReference>
<dbReference type="OMA" id="LANEDHI"/>
<proteinExistence type="predicted"/>
<evidence type="ECO:0000313" key="6">
    <source>
        <dbReference type="EMBL" id="EMG51002.1"/>
    </source>
</evidence>
<evidence type="ECO:0000259" key="5">
    <source>
        <dbReference type="PROSITE" id="PS50011"/>
    </source>
</evidence>
<feature type="region of interest" description="Disordered" evidence="4">
    <location>
        <begin position="154"/>
        <end position="175"/>
    </location>
</feature>
<dbReference type="PROSITE" id="PS00108">
    <property type="entry name" value="PROTEIN_KINASE_ST"/>
    <property type="match status" value="1"/>
</dbReference>
<keyword evidence="1 3" id="KW-0547">Nucleotide-binding</keyword>
<dbReference type="Gene3D" id="1.10.510.10">
    <property type="entry name" value="Transferase(Phosphotransferase) domain 1"/>
    <property type="match status" value="1"/>
</dbReference>
<gene>
    <name evidence="6" type="ORF">G210_5021</name>
</gene>
<dbReference type="PROSITE" id="PS00107">
    <property type="entry name" value="PROTEIN_KINASE_ATP"/>
    <property type="match status" value="1"/>
</dbReference>
<feature type="binding site" evidence="3">
    <location>
        <position position="398"/>
    </location>
    <ligand>
        <name>ATP</name>
        <dbReference type="ChEBI" id="CHEBI:30616"/>
    </ligand>
</feature>
<dbReference type="PANTHER" id="PTHR24346">
    <property type="entry name" value="MAP/MICROTUBULE AFFINITY-REGULATING KINASE"/>
    <property type="match status" value="1"/>
</dbReference>
<dbReference type="SUPFAM" id="SSF56112">
    <property type="entry name" value="Protein kinase-like (PK-like)"/>
    <property type="match status" value="1"/>
</dbReference>
<dbReference type="PANTHER" id="PTHR24346:SF76">
    <property type="entry name" value="NON-SPECIFIC SERINE_THREONINE PROTEIN KINASE"/>
    <property type="match status" value="1"/>
</dbReference>
<protein>
    <recommendedName>
        <fullName evidence="5">Protein kinase domain-containing protein</fullName>
    </recommendedName>
</protein>
<dbReference type="GO" id="GO:0005737">
    <property type="term" value="C:cytoplasm"/>
    <property type="evidence" value="ECO:0007669"/>
    <property type="project" value="TreeGrafter"/>
</dbReference>
<dbReference type="Proteomes" id="UP000011777">
    <property type="component" value="Unassembled WGS sequence"/>
</dbReference>
<feature type="compositionally biased region" description="Low complexity" evidence="4">
    <location>
        <begin position="157"/>
        <end position="172"/>
    </location>
</feature>
<dbReference type="InterPro" id="IPR000719">
    <property type="entry name" value="Prot_kinase_dom"/>
</dbReference>
<evidence type="ECO:0000256" key="2">
    <source>
        <dbReference type="ARBA" id="ARBA00022840"/>
    </source>
</evidence>
<sequence>MDIPLKSRPKVSTVNLIDESKFHIGASTTPINEGADSSQLKISKTRNNNNNNQHTFPEHYTFTRRFSETEKNNFDPETGHRIFEEGKIRPKSVRHDQLPSSHTYANLNDYNQLYSKSHDSNFGYKEETGYEEFIPGLDFSTLVMQWNNNSNSNLDLTRNTTNTSDYTTQSNTPRSRDASYLDLNQLHAQVAPQPIRPSLNQSSKFSYTKLHEYMKSKQKQIYDITEDNDITPLTKDNFATESPASLSNKREISANLDTLSRKKQKSAVDITTGDVNYELILNSLPPNFNELPYSQRKKLVKSFGESIDYSQFSLKAKDYFGSNNNSFTRRSRVGSVNSIASRLLARTSTTDLKKLQKLNGDQKEVILDHCIGKVIGYGQFGTIKECTSTSDYTVRAIKVISKNDPKSSTREIDIWRKLDHPNIIPLLSTQDNKECIYALMPKLDRSLYDVVRDMGVYDVEFNGETQRSRLRHMVKYLKQIHEVLHYLHDEMHIVHADLKLENILLDVATDKVVLIDFGMARYFDANKMHELQHHSHKFPVEIPDEDGHVETQRKSEFTKTSSNIIGSLPYAAPELLSINPPALLPSADIWALGVLIYGFIVGRLPFASDYEPKLRLLISQGNYDKQDLSMSLLMIPFEKHAETHEFFGKTKEQKPSTDEIITNEFQPIKEIVEKCLQVDISKRITLKEVSEKIELL</sequence>
<organism evidence="6 7">
    <name type="scientific">Candida maltosa (strain Xu316)</name>
    <name type="common">Yeast</name>
    <dbReference type="NCBI Taxonomy" id="1245528"/>
    <lineage>
        <taxon>Eukaryota</taxon>
        <taxon>Fungi</taxon>
        <taxon>Dikarya</taxon>
        <taxon>Ascomycota</taxon>
        <taxon>Saccharomycotina</taxon>
        <taxon>Pichiomycetes</taxon>
        <taxon>Debaryomycetaceae</taxon>
        <taxon>Candida/Lodderomyces clade</taxon>
        <taxon>Candida</taxon>
    </lineage>
</organism>
<dbReference type="PROSITE" id="PS50011">
    <property type="entry name" value="PROTEIN_KINASE_DOM"/>
    <property type="match status" value="1"/>
</dbReference>
<dbReference type="SMART" id="SM00220">
    <property type="entry name" value="S_TKc"/>
    <property type="match status" value="1"/>
</dbReference>
<dbReference type="Gene3D" id="3.30.200.20">
    <property type="entry name" value="Phosphorylase Kinase, domain 1"/>
    <property type="match status" value="1"/>
</dbReference>
<dbReference type="AlphaFoldDB" id="M3HTQ5"/>
<evidence type="ECO:0000256" key="4">
    <source>
        <dbReference type="SAM" id="MobiDB-lite"/>
    </source>
</evidence>
<dbReference type="GO" id="GO:0000226">
    <property type="term" value="P:microtubule cytoskeleton organization"/>
    <property type="evidence" value="ECO:0007669"/>
    <property type="project" value="TreeGrafter"/>
</dbReference>
<dbReference type="GO" id="GO:0030447">
    <property type="term" value="P:filamentous growth"/>
    <property type="evidence" value="ECO:0007669"/>
    <property type="project" value="UniProtKB-ARBA"/>
</dbReference>
<name>M3HTQ5_CANMX</name>
<evidence type="ECO:0000256" key="1">
    <source>
        <dbReference type="ARBA" id="ARBA00022741"/>
    </source>
</evidence>
<dbReference type="eggNOG" id="KOG0032">
    <property type="taxonomic scope" value="Eukaryota"/>
</dbReference>
<reference evidence="6 7" key="1">
    <citation type="submission" date="2013-02" db="EMBL/GenBank/DDBJ databases">
        <title>Genome sequence of Candida maltosa Xu316, a potential industrial strain for xylitol and ethanol production.</title>
        <authorList>
            <person name="Yu J."/>
            <person name="Wang Q."/>
            <person name="Geng X."/>
            <person name="Bao W."/>
            <person name="He P."/>
            <person name="Cai J."/>
        </authorList>
    </citation>
    <scope>NUCLEOTIDE SEQUENCE [LARGE SCALE GENOMIC DNA]</scope>
    <source>
        <strain evidence="7">Xu316</strain>
    </source>
</reference>
<dbReference type="GO" id="GO:0035556">
    <property type="term" value="P:intracellular signal transduction"/>
    <property type="evidence" value="ECO:0007669"/>
    <property type="project" value="TreeGrafter"/>
</dbReference>
<dbReference type="Pfam" id="PF00069">
    <property type="entry name" value="Pkinase"/>
    <property type="match status" value="1"/>
</dbReference>
<keyword evidence="7" id="KW-1185">Reference proteome</keyword>
<dbReference type="GO" id="GO:0004674">
    <property type="term" value="F:protein serine/threonine kinase activity"/>
    <property type="evidence" value="ECO:0007669"/>
    <property type="project" value="TreeGrafter"/>
</dbReference>
<dbReference type="GO" id="GO:0005524">
    <property type="term" value="F:ATP binding"/>
    <property type="evidence" value="ECO:0007669"/>
    <property type="project" value="UniProtKB-UniRule"/>
</dbReference>
<dbReference type="HOGENOM" id="CLU_010370_1_0_1"/>
<dbReference type="InterPro" id="IPR011009">
    <property type="entry name" value="Kinase-like_dom_sf"/>
</dbReference>
<evidence type="ECO:0000256" key="3">
    <source>
        <dbReference type="PROSITE-ProRule" id="PRU10141"/>
    </source>
</evidence>
<keyword evidence="2 3" id="KW-0067">ATP-binding</keyword>
<evidence type="ECO:0000313" key="7">
    <source>
        <dbReference type="Proteomes" id="UP000011777"/>
    </source>
</evidence>
<dbReference type="EMBL" id="AOGT01000043">
    <property type="protein sequence ID" value="EMG51002.1"/>
    <property type="molecule type" value="Genomic_DNA"/>
</dbReference>
<feature type="domain" description="Protein kinase" evidence="5">
    <location>
        <begin position="369"/>
        <end position="696"/>
    </location>
</feature>
<dbReference type="OrthoDB" id="4062651at2759"/>
<accession>M3HTQ5</accession>
<dbReference type="STRING" id="1245528.M3HTQ5"/>